<evidence type="ECO:0000313" key="6">
    <source>
        <dbReference type="Proteomes" id="UP000215043"/>
    </source>
</evidence>
<evidence type="ECO:0000313" key="5">
    <source>
        <dbReference type="Proteomes" id="UP000029737"/>
    </source>
</evidence>
<dbReference type="EMBL" id="CP022752">
    <property type="protein sequence ID" value="ASU78497.1"/>
    <property type="molecule type" value="Genomic_DNA"/>
</dbReference>
<accession>A0A099D828</accession>
<dbReference type="GO" id="GO:0008270">
    <property type="term" value="F:zinc ion binding"/>
    <property type="evidence" value="ECO:0007669"/>
    <property type="project" value="InterPro"/>
</dbReference>
<dbReference type="GO" id="GO:0004519">
    <property type="term" value="F:endonuclease activity"/>
    <property type="evidence" value="ECO:0007669"/>
    <property type="project" value="UniProtKB-KW"/>
</dbReference>
<keyword evidence="5" id="KW-1185">Reference proteome</keyword>
<name>A0A099D828_9ACTN</name>
<dbReference type="RefSeq" id="WP_043571622.1">
    <property type="nucleotide sequence ID" value="NZ_CP022752.1"/>
</dbReference>
<dbReference type="AlphaFoldDB" id="A0A099D828"/>
<proteinExistence type="predicted"/>
<gene>
    <name evidence="3" type="ORF">CDG81_09635</name>
    <name evidence="4" type="ORF">IL38_07015</name>
</gene>
<keyword evidence="3" id="KW-0540">Nuclease</keyword>
<feature type="region of interest" description="Disordered" evidence="1">
    <location>
        <begin position="71"/>
        <end position="99"/>
    </location>
</feature>
<evidence type="ECO:0000256" key="1">
    <source>
        <dbReference type="SAM" id="MobiDB-lite"/>
    </source>
</evidence>
<dbReference type="GO" id="GO:0003676">
    <property type="term" value="F:nucleic acid binding"/>
    <property type="evidence" value="ECO:0007669"/>
    <property type="project" value="InterPro"/>
</dbReference>
<feature type="domain" description="HNH nuclease" evidence="2">
    <location>
        <begin position="19"/>
        <end position="69"/>
    </location>
</feature>
<dbReference type="Pfam" id="PF01844">
    <property type="entry name" value="HNH"/>
    <property type="match status" value="1"/>
</dbReference>
<evidence type="ECO:0000313" key="3">
    <source>
        <dbReference type="EMBL" id="ASU78497.1"/>
    </source>
</evidence>
<reference evidence="4 5" key="1">
    <citation type="journal article" date="2014" name="PLoS ONE">
        <title>Identification and Characterization of a New Erythromycin Biosynthetic Gene Cluster in Actinopolyspora erythraea YIM90600, a Novel Erythronolide-Producing Halophilic Actinomycete Isolated from Salt Field.</title>
        <authorList>
            <person name="Chen D."/>
            <person name="Feng J."/>
            <person name="Huang L."/>
            <person name="Zhang Q."/>
            <person name="Wu J."/>
            <person name="Zhu X."/>
            <person name="Duan Y."/>
            <person name="Xu Z."/>
        </authorList>
    </citation>
    <scope>NUCLEOTIDE SEQUENCE [LARGE SCALE GENOMIC DNA]</scope>
    <source>
        <strain evidence="4 5">YIM90600</strain>
    </source>
</reference>
<dbReference type="KEGG" id="aey:CDG81_09635"/>
<protein>
    <submittedName>
        <fullName evidence="3">HNH endonuclease</fullName>
    </submittedName>
</protein>
<dbReference type="eggNOG" id="COG1403">
    <property type="taxonomic scope" value="Bacteria"/>
</dbReference>
<organism evidence="3 6">
    <name type="scientific">Actinopolyspora erythraea</name>
    <dbReference type="NCBI Taxonomy" id="414996"/>
    <lineage>
        <taxon>Bacteria</taxon>
        <taxon>Bacillati</taxon>
        <taxon>Actinomycetota</taxon>
        <taxon>Actinomycetes</taxon>
        <taxon>Actinopolysporales</taxon>
        <taxon>Actinopolysporaceae</taxon>
        <taxon>Actinopolyspora</taxon>
    </lineage>
</organism>
<dbReference type="Proteomes" id="UP000029737">
    <property type="component" value="Unassembled WGS sequence"/>
</dbReference>
<dbReference type="EMBL" id="JPMV01000013">
    <property type="protein sequence ID" value="KGI82061.1"/>
    <property type="molecule type" value="Genomic_DNA"/>
</dbReference>
<feature type="compositionally biased region" description="Basic residues" evidence="1">
    <location>
        <begin position="80"/>
        <end position="99"/>
    </location>
</feature>
<keyword evidence="3" id="KW-0255">Endonuclease</keyword>
<evidence type="ECO:0000313" key="4">
    <source>
        <dbReference type="EMBL" id="KGI82061.1"/>
    </source>
</evidence>
<dbReference type="SMART" id="SM00507">
    <property type="entry name" value="HNHc"/>
    <property type="match status" value="1"/>
</dbReference>
<dbReference type="HOGENOM" id="CLU_108879_10_1_11"/>
<keyword evidence="3" id="KW-0378">Hydrolase</keyword>
<dbReference type="InterPro" id="IPR002711">
    <property type="entry name" value="HNH"/>
</dbReference>
<feature type="region of interest" description="Disordered" evidence="1">
    <location>
        <begin position="1"/>
        <end position="24"/>
    </location>
</feature>
<dbReference type="OrthoDB" id="3234360at2"/>
<feature type="compositionally biased region" description="Basic and acidic residues" evidence="1">
    <location>
        <begin position="1"/>
        <end position="11"/>
    </location>
</feature>
<dbReference type="InterPro" id="IPR003615">
    <property type="entry name" value="HNH_nuc"/>
</dbReference>
<sequence>MSQWENSDRKTRLPPNWSTLRKRTLARDKHQCQLKYNGCLGRATEVDHITPGDNHHPENLQGVCSPCHAKKSSAEGRANWGRKRALQYRTPRRHPGLKW</sequence>
<dbReference type="Proteomes" id="UP000215043">
    <property type="component" value="Chromosome"/>
</dbReference>
<dbReference type="CDD" id="cd00085">
    <property type="entry name" value="HNHc"/>
    <property type="match status" value="1"/>
</dbReference>
<dbReference type="Gene3D" id="1.10.30.50">
    <property type="match status" value="1"/>
</dbReference>
<evidence type="ECO:0000259" key="2">
    <source>
        <dbReference type="SMART" id="SM00507"/>
    </source>
</evidence>
<reference evidence="3 6" key="2">
    <citation type="submission" date="2017-08" db="EMBL/GenBank/DDBJ databases">
        <title>The complete genome sequence of moderately halophilic actinomycete Actinopolyspora erythraea YIM 90600, the producer of novel erythromycin, novel actinopolysporins A-C and tubercidin.</title>
        <authorList>
            <person name="Yin M."/>
            <person name="Tang S."/>
        </authorList>
    </citation>
    <scope>NUCLEOTIDE SEQUENCE [LARGE SCALE GENOMIC DNA]</scope>
    <source>
        <strain evidence="3 6">YIM 90600</strain>
    </source>
</reference>